<name>A0AAX1NB83_9BACT</name>
<dbReference type="InterPro" id="IPR039426">
    <property type="entry name" value="TonB-dep_rcpt-like"/>
</dbReference>
<evidence type="ECO:0000256" key="4">
    <source>
        <dbReference type="ARBA" id="ARBA00022692"/>
    </source>
</evidence>
<dbReference type="Gene3D" id="2.60.40.1120">
    <property type="entry name" value="Carboxypeptidase-like, regulatory domain"/>
    <property type="match status" value="1"/>
</dbReference>
<dbReference type="EMBL" id="CP076133">
    <property type="protein sequence ID" value="QWG04744.1"/>
    <property type="molecule type" value="Genomic_DNA"/>
</dbReference>
<proteinExistence type="inferred from homology"/>
<reference evidence="10 11" key="1">
    <citation type="submission" date="2021-05" db="EMBL/GenBank/DDBJ databases">
        <title>Comparative genomic studies on the polysaccharide-degrading batcterial strains of the Flammeovirga genus.</title>
        <authorList>
            <person name="Zewei F."/>
            <person name="Zheng Z."/>
            <person name="Yu L."/>
            <person name="Ruyue G."/>
            <person name="Yanhong M."/>
            <person name="Yuanyuan C."/>
            <person name="Jingyan G."/>
            <person name="Wenjun H."/>
        </authorList>
    </citation>
    <scope>NUCLEOTIDE SEQUENCE [LARGE SCALE GENOMIC DNA]</scope>
    <source>
        <strain evidence="10 11">NBRC:100898</strain>
    </source>
</reference>
<evidence type="ECO:0000256" key="1">
    <source>
        <dbReference type="ARBA" id="ARBA00004571"/>
    </source>
</evidence>
<evidence type="ECO:0000256" key="8">
    <source>
        <dbReference type="SAM" id="SignalP"/>
    </source>
</evidence>
<dbReference type="SUPFAM" id="SSF56935">
    <property type="entry name" value="Porins"/>
    <property type="match status" value="1"/>
</dbReference>
<dbReference type="NCBIfam" id="TIGR04057">
    <property type="entry name" value="SusC_RagA_signa"/>
    <property type="match status" value="1"/>
</dbReference>
<dbReference type="InterPro" id="IPR023997">
    <property type="entry name" value="TonB-dep_OMP_SusC/RagA_CS"/>
</dbReference>
<keyword evidence="5 7" id="KW-0472">Membrane</keyword>
<organism evidence="10 11">
    <name type="scientific">Flammeovirga yaeyamensis</name>
    <dbReference type="NCBI Taxonomy" id="367791"/>
    <lineage>
        <taxon>Bacteria</taxon>
        <taxon>Pseudomonadati</taxon>
        <taxon>Bacteroidota</taxon>
        <taxon>Cytophagia</taxon>
        <taxon>Cytophagales</taxon>
        <taxon>Flammeovirgaceae</taxon>
        <taxon>Flammeovirga</taxon>
    </lineage>
</organism>
<gene>
    <name evidence="10" type="ORF">KMW28_27995</name>
</gene>
<dbReference type="InterPro" id="IPR036942">
    <property type="entry name" value="Beta-barrel_TonB_sf"/>
</dbReference>
<dbReference type="AlphaFoldDB" id="A0AAX1NB83"/>
<protein>
    <submittedName>
        <fullName evidence="10">SusC/RagA family TonB-linked outer membrane protein</fullName>
    </submittedName>
</protein>
<dbReference type="Pfam" id="PF13715">
    <property type="entry name" value="CarbopepD_reg_2"/>
    <property type="match status" value="1"/>
</dbReference>
<dbReference type="InterPro" id="IPR023996">
    <property type="entry name" value="TonB-dep_OMP_SusC/RagA"/>
</dbReference>
<dbReference type="GO" id="GO:0009279">
    <property type="term" value="C:cell outer membrane"/>
    <property type="evidence" value="ECO:0007669"/>
    <property type="project" value="UniProtKB-SubCell"/>
</dbReference>
<evidence type="ECO:0000256" key="2">
    <source>
        <dbReference type="ARBA" id="ARBA00022448"/>
    </source>
</evidence>
<evidence type="ECO:0000259" key="9">
    <source>
        <dbReference type="Pfam" id="PF07715"/>
    </source>
</evidence>
<dbReference type="InterPro" id="IPR012910">
    <property type="entry name" value="Plug_dom"/>
</dbReference>
<accession>A0AAX1NB83</accession>
<dbReference type="Proteomes" id="UP000678679">
    <property type="component" value="Chromosome 2"/>
</dbReference>
<keyword evidence="6 7" id="KW-0998">Cell outer membrane</keyword>
<evidence type="ECO:0000313" key="11">
    <source>
        <dbReference type="Proteomes" id="UP000678679"/>
    </source>
</evidence>
<dbReference type="SUPFAM" id="SSF49464">
    <property type="entry name" value="Carboxypeptidase regulatory domain-like"/>
    <property type="match status" value="1"/>
</dbReference>
<dbReference type="KEGG" id="fya:KMW28_27995"/>
<keyword evidence="4 7" id="KW-0812">Transmembrane</keyword>
<sequence>MNTRLLLLSFTLLLVLFSGQTFAQDSERVLKGKVVDQDNNSLPGVSIILKGGKGNKGTITDFDGNYSLLVKSTDILMFSFIGCKTQEVAVGNQTTLDVQLMEEASQLDEIVVVGYGSVKKSHLTGAVSKVKNENLDQIPTARIDDALSGQVSGVNIQQTNPTAGEAPTIRVRGVGSITSFPSPLIVVDGIVVDQDYLATLDMNDVESIEILKDASSAAIYGSRGANGVIMITNKQGKEGKAKFSYNGYFGVKSVPKNDVLKTVGEWTSFVQDNNNGELTDRMKYIQQLGTETAWDDVVMDGGTIQSHSLSARGGTERTKYSISGNYLKDEGVLLTDSYDRINFRLNVQTKVNKRLTFGLNVNPSYSNQREFPIGLHDAIRQSPWLPQYIDENSINYVNRLRESGRWADTQVGDYAMERMFDDYDLTNGMPVESGGTDISTTSNVSPISKILERERRKYKTKIFSNIFLKYKIADGLNFKSSFGGDYRNQRDARFVGLKATRNAEAGTEAYDRRQNEFHLVTEQTLDWNKSFGHHSFSAVGGFAFEFWDYNSSTIEAAGYNFDYVKTIPQTNVTAAETYANQKSLVSFFGRANYAYNDKYLVSLSVRSDGSSKFGDNYKYGVFPAASVGWRISQENFLKDSELISNLKVRMSYGVSGTDGDDRIIGRYPAIGLVSPVGSVLDGNIYSGFNQTSLSNPELRWERSIEINPGIDIGLFKDRLSVSVDLYKKNSDDLLLRRPIASASGFEEAIVNLGEVENRGVEFEVRTTNIVTKDLKWSTTANMSLNENKIVSMAGADGIISTVDPKRPAEWIAKEGHPVSSFYGYVVEKEIPLENIKNPFYPINGQSQDIYVKDLNGDGIIDPDDRTILGSPYPKLIWSVTNSVNYKSFDLSFMFQGSHGAKVRNMDPQYVNNQFSSNQDYITDETDPNFFQDADKVVQRIFTDDIVMDASYITLRNLNVGYTLPKGPLNKVGISSMRVYVAAQNLIYIMGSDYRGYNPEGINQGLDSPLTYGYQRGAAPIHRTFSAGINLNF</sequence>
<keyword evidence="3 7" id="KW-1134">Transmembrane beta strand</keyword>
<dbReference type="NCBIfam" id="TIGR04056">
    <property type="entry name" value="OMP_RagA_SusC"/>
    <property type="match status" value="1"/>
</dbReference>
<keyword evidence="11" id="KW-1185">Reference proteome</keyword>
<dbReference type="InterPro" id="IPR037066">
    <property type="entry name" value="Plug_dom_sf"/>
</dbReference>
<feature type="chain" id="PRO_5043365203" evidence="8">
    <location>
        <begin position="24"/>
        <end position="1032"/>
    </location>
</feature>
<dbReference type="Gene3D" id="2.40.170.20">
    <property type="entry name" value="TonB-dependent receptor, beta-barrel domain"/>
    <property type="match status" value="1"/>
</dbReference>
<evidence type="ECO:0000313" key="10">
    <source>
        <dbReference type="EMBL" id="QWG04744.1"/>
    </source>
</evidence>
<comment type="similarity">
    <text evidence="7">Belongs to the TonB-dependent receptor family.</text>
</comment>
<comment type="subcellular location">
    <subcellularLocation>
        <location evidence="1 7">Cell outer membrane</location>
        <topology evidence="1 7">Multi-pass membrane protein</topology>
    </subcellularLocation>
</comment>
<keyword evidence="2 7" id="KW-0813">Transport</keyword>
<keyword evidence="8" id="KW-0732">Signal</keyword>
<feature type="domain" description="TonB-dependent receptor plug" evidence="9">
    <location>
        <begin position="120"/>
        <end position="228"/>
    </location>
</feature>
<dbReference type="InterPro" id="IPR008969">
    <property type="entry name" value="CarboxyPept-like_regulatory"/>
</dbReference>
<feature type="signal peptide" evidence="8">
    <location>
        <begin position="1"/>
        <end position="23"/>
    </location>
</feature>
<dbReference type="PROSITE" id="PS52016">
    <property type="entry name" value="TONB_DEPENDENT_REC_3"/>
    <property type="match status" value="1"/>
</dbReference>
<evidence type="ECO:0000256" key="3">
    <source>
        <dbReference type="ARBA" id="ARBA00022452"/>
    </source>
</evidence>
<dbReference type="Pfam" id="PF07715">
    <property type="entry name" value="Plug"/>
    <property type="match status" value="1"/>
</dbReference>
<dbReference type="RefSeq" id="WP_169666680.1">
    <property type="nucleotide sequence ID" value="NZ_CP076133.1"/>
</dbReference>
<dbReference type="Gene3D" id="2.170.130.10">
    <property type="entry name" value="TonB-dependent receptor, plug domain"/>
    <property type="match status" value="1"/>
</dbReference>
<evidence type="ECO:0000256" key="5">
    <source>
        <dbReference type="ARBA" id="ARBA00023136"/>
    </source>
</evidence>
<evidence type="ECO:0000256" key="6">
    <source>
        <dbReference type="ARBA" id="ARBA00023237"/>
    </source>
</evidence>
<evidence type="ECO:0000256" key="7">
    <source>
        <dbReference type="PROSITE-ProRule" id="PRU01360"/>
    </source>
</evidence>